<dbReference type="GO" id="GO:0008270">
    <property type="term" value="F:zinc ion binding"/>
    <property type="evidence" value="ECO:0007669"/>
    <property type="project" value="UniProtKB-KW"/>
</dbReference>
<dbReference type="RefSeq" id="XP_030752976.1">
    <property type="nucleotide sequence ID" value="XM_030897116.1"/>
</dbReference>
<proteinExistence type="predicted"/>
<dbReference type="Proteomes" id="UP000504635">
    <property type="component" value="Unplaced"/>
</dbReference>
<dbReference type="AlphaFoldDB" id="A0A6J2XPH6"/>
<dbReference type="Gene3D" id="3.10.110.20">
    <property type="entry name" value="RWD domain-like"/>
    <property type="match status" value="1"/>
</dbReference>
<dbReference type="InterPro" id="IPR043003">
    <property type="entry name" value="FANCL_d3_sf"/>
</dbReference>
<dbReference type="PANTHER" id="PTHR13206:SF0">
    <property type="entry name" value="E3 UBIQUITIN-PROTEIN LIGASE FANCL"/>
    <property type="match status" value="1"/>
</dbReference>
<dbReference type="GO" id="GO:0036297">
    <property type="term" value="P:interstrand cross-link repair"/>
    <property type="evidence" value="ECO:0007669"/>
    <property type="project" value="InterPro"/>
</dbReference>
<dbReference type="CTD" id="55120"/>
<dbReference type="FunCoup" id="A0A6J2XPH6">
    <property type="interactions" value="569"/>
</dbReference>
<dbReference type="CDD" id="cd23832">
    <property type="entry name" value="DRWD-C_FANCL"/>
    <property type="match status" value="1"/>
</dbReference>
<dbReference type="GO" id="GO:0043240">
    <property type="term" value="C:Fanconi anaemia nuclear complex"/>
    <property type="evidence" value="ECO:0007669"/>
    <property type="project" value="InterPro"/>
</dbReference>
<dbReference type="InterPro" id="IPR044037">
    <property type="entry name" value="FANCL_d3"/>
</dbReference>
<evidence type="ECO:0000256" key="2">
    <source>
        <dbReference type="ARBA" id="ARBA00022833"/>
    </source>
</evidence>
<dbReference type="InterPro" id="IPR026848">
    <property type="entry name" value="Fancl"/>
</dbReference>
<feature type="domain" description="RING-type" evidence="4">
    <location>
        <begin position="310"/>
        <end position="365"/>
    </location>
</feature>
<dbReference type="GeneID" id="115880013"/>
<dbReference type="InterPro" id="IPR013083">
    <property type="entry name" value="Znf_RING/FYVE/PHD"/>
</dbReference>
<reference evidence="6" key="1">
    <citation type="submission" date="2025-08" db="UniProtKB">
        <authorList>
            <consortium name="RefSeq"/>
        </authorList>
    </citation>
    <scope>IDENTIFICATION</scope>
    <source>
        <tissue evidence="6">Gonads</tissue>
    </source>
</reference>
<dbReference type="PANTHER" id="PTHR13206">
    <property type="entry name" value="UBIQUITIN LIGASE PROTEIN PHF9 FANCONI ANEMIA GROUP L PROTEIN"/>
    <property type="match status" value="1"/>
</dbReference>
<gene>
    <name evidence="6" type="primary">LOC115880013</name>
</gene>
<evidence type="ECO:0000256" key="3">
    <source>
        <dbReference type="PROSITE-ProRule" id="PRU00175"/>
    </source>
</evidence>
<evidence type="ECO:0000313" key="6">
    <source>
        <dbReference type="RefSeq" id="XP_030752976.1"/>
    </source>
</evidence>
<keyword evidence="5" id="KW-1185">Reference proteome</keyword>
<evidence type="ECO:0000259" key="4">
    <source>
        <dbReference type="PROSITE" id="PS50089"/>
    </source>
</evidence>
<dbReference type="Gene3D" id="3.30.40.10">
    <property type="entry name" value="Zinc/RING finger domain, C3HC4 (zinc finger)"/>
    <property type="match status" value="1"/>
</dbReference>
<dbReference type="SUPFAM" id="SSF57850">
    <property type="entry name" value="RING/U-box"/>
    <property type="match status" value="1"/>
</dbReference>
<dbReference type="GO" id="GO:0061630">
    <property type="term" value="F:ubiquitin protein ligase activity"/>
    <property type="evidence" value="ECO:0007669"/>
    <property type="project" value="TreeGrafter"/>
</dbReference>
<name>A0A6J2XPH6_SITOR</name>
<evidence type="ECO:0000256" key="1">
    <source>
        <dbReference type="ARBA" id="ARBA00022771"/>
    </source>
</evidence>
<keyword evidence="1 3" id="KW-0863">Zinc-finger</keyword>
<dbReference type="PROSITE" id="PS50089">
    <property type="entry name" value="ZF_RING_2"/>
    <property type="match status" value="1"/>
</dbReference>
<sequence length="374" mass="43309">MDLTLDLILKYPLIRSYQTDQDTLFEGIILLCNKDFNISIRKRPDCSYKLNYLDTKNSKILQDIHDYLKCNKNSTIIEVLDKIKTFLTLNEPNANIIDVSDAHLRVLHEYSEFTNFFLNLETCSLSKDLTEINVSILDEKSRTHCTKILVNYSTDLAHTFYFKSIDLPGKDPDILRSSDSLTALFDGFLGKIDLLQPFFDIMDELDEHCTILDPERPVRKDYYRRIWLGENVSATITVDPYNVHLRPDVRFLGPSRLVKNYGIKLNENFSKWDCQQGFLYAVQLLLGLESFPKRLEKKKSVGILVEYGECSICFSLRLDNKPPDIICPNKSCEKFYHNRCIYEWLVSLDSKKVFNNISGSCPSCEKIISCPVLE</sequence>
<dbReference type="Pfam" id="PF11793">
    <property type="entry name" value="FANCL_C"/>
    <property type="match status" value="1"/>
</dbReference>
<keyword evidence="2" id="KW-0862">Zinc</keyword>
<dbReference type="Pfam" id="PF18891">
    <property type="entry name" value="FANCL_d3"/>
    <property type="match status" value="1"/>
</dbReference>
<evidence type="ECO:0000313" key="5">
    <source>
        <dbReference type="Proteomes" id="UP000504635"/>
    </source>
</evidence>
<dbReference type="InterPro" id="IPR026850">
    <property type="entry name" value="FANCL_C"/>
</dbReference>
<dbReference type="OrthoDB" id="10263265at2759"/>
<dbReference type="GO" id="GO:0006513">
    <property type="term" value="P:protein monoubiquitination"/>
    <property type="evidence" value="ECO:0007669"/>
    <property type="project" value="TreeGrafter"/>
</dbReference>
<protein>
    <submittedName>
        <fullName evidence="6">E3 ubiquitin-protein ligase FANCL</fullName>
    </submittedName>
</protein>
<organism evidence="5 6">
    <name type="scientific">Sitophilus oryzae</name>
    <name type="common">Rice weevil</name>
    <name type="synonym">Curculio oryzae</name>
    <dbReference type="NCBI Taxonomy" id="7048"/>
    <lineage>
        <taxon>Eukaryota</taxon>
        <taxon>Metazoa</taxon>
        <taxon>Ecdysozoa</taxon>
        <taxon>Arthropoda</taxon>
        <taxon>Hexapoda</taxon>
        <taxon>Insecta</taxon>
        <taxon>Pterygota</taxon>
        <taxon>Neoptera</taxon>
        <taxon>Endopterygota</taxon>
        <taxon>Coleoptera</taxon>
        <taxon>Polyphaga</taxon>
        <taxon>Cucujiformia</taxon>
        <taxon>Curculionidae</taxon>
        <taxon>Dryophthorinae</taxon>
        <taxon>Sitophilus</taxon>
    </lineage>
</organism>
<dbReference type="SMART" id="SM01197">
    <property type="entry name" value="FANCL_C"/>
    <property type="match status" value="1"/>
</dbReference>
<accession>A0A6J2XPH6</accession>
<keyword evidence="1 3" id="KW-0479">Metal-binding</keyword>
<dbReference type="KEGG" id="soy:115880013"/>
<dbReference type="InParanoid" id="A0A6J2XPH6"/>
<dbReference type="InterPro" id="IPR001841">
    <property type="entry name" value="Znf_RING"/>
</dbReference>